<name>A0A3S4VCX9_ACTVI</name>
<dbReference type="KEGG" id="avc:NCTC10951_02922"/>
<gene>
    <name evidence="1" type="ORF">NCTC10951_02922</name>
</gene>
<dbReference type="AlphaFoldDB" id="A0A3S4VCX9"/>
<accession>A0A3S4VCX9</accession>
<protein>
    <submittedName>
        <fullName evidence="1">Uncharacterized protein</fullName>
    </submittedName>
</protein>
<sequence>MFTRIRGKEVEETDSIILILDIDERGGRHRLPRQIPIEGDRRRPVGAPVFLLMMKNLIEQLVGGATALSVW</sequence>
<proteinExistence type="predicted"/>
<evidence type="ECO:0000313" key="2">
    <source>
        <dbReference type="Proteomes" id="UP000268658"/>
    </source>
</evidence>
<organism evidence="1 2">
    <name type="scientific">Actinomyces viscosus</name>
    <dbReference type="NCBI Taxonomy" id="1656"/>
    <lineage>
        <taxon>Bacteria</taxon>
        <taxon>Bacillati</taxon>
        <taxon>Actinomycetota</taxon>
        <taxon>Actinomycetes</taxon>
        <taxon>Actinomycetales</taxon>
        <taxon>Actinomycetaceae</taxon>
        <taxon>Actinomyces</taxon>
    </lineage>
</organism>
<evidence type="ECO:0000313" key="1">
    <source>
        <dbReference type="EMBL" id="VEI18832.1"/>
    </source>
</evidence>
<dbReference type="EMBL" id="LR134477">
    <property type="protein sequence ID" value="VEI18832.1"/>
    <property type="molecule type" value="Genomic_DNA"/>
</dbReference>
<reference evidence="1 2" key="1">
    <citation type="submission" date="2018-12" db="EMBL/GenBank/DDBJ databases">
        <authorList>
            <consortium name="Pathogen Informatics"/>
        </authorList>
    </citation>
    <scope>NUCLEOTIDE SEQUENCE [LARGE SCALE GENOMIC DNA]</scope>
    <source>
        <strain evidence="1 2">NCTC10951</strain>
    </source>
</reference>
<dbReference type="Proteomes" id="UP000268658">
    <property type="component" value="Chromosome"/>
</dbReference>